<name>A0A0B0PP65_GOSAR</name>
<keyword evidence="2" id="KW-1185">Reference proteome</keyword>
<dbReference type="Proteomes" id="UP000032142">
    <property type="component" value="Unassembled WGS sequence"/>
</dbReference>
<evidence type="ECO:0000313" key="1">
    <source>
        <dbReference type="EMBL" id="KHG26662.1"/>
    </source>
</evidence>
<evidence type="ECO:0000313" key="2">
    <source>
        <dbReference type="Proteomes" id="UP000032142"/>
    </source>
</evidence>
<gene>
    <name evidence="1" type="ORF">F383_02636</name>
</gene>
<accession>A0A0B0PP65</accession>
<reference evidence="2" key="1">
    <citation type="submission" date="2014-09" db="EMBL/GenBank/DDBJ databases">
        <authorList>
            <person name="Mudge J."/>
            <person name="Ramaraj T."/>
            <person name="Lindquist I.E."/>
            <person name="Bharti A.K."/>
            <person name="Sundararajan A."/>
            <person name="Cameron C.T."/>
            <person name="Woodward J.E."/>
            <person name="May G.D."/>
            <person name="Brubaker C."/>
            <person name="Broadhvest J."/>
            <person name="Wilkins T.A."/>
        </authorList>
    </citation>
    <scope>NUCLEOTIDE SEQUENCE</scope>
    <source>
        <strain evidence="2">cv. AKA8401</strain>
    </source>
</reference>
<organism evidence="1 2">
    <name type="scientific">Gossypium arboreum</name>
    <name type="common">Tree cotton</name>
    <name type="synonym">Gossypium nanking</name>
    <dbReference type="NCBI Taxonomy" id="29729"/>
    <lineage>
        <taxon>Eukaryota</taxon>
        <taxon>Viridiplantae</taxon>
        <taxon>Streptophyta</taxon>
        <taxon>Embryophyta</taxon>
        <taxon>Tracheophyta</taxon>
        <taxon>Spermatophyta</taxon>
        <taxon>Magnoliopsida</taxon>
        <taxon>eudicotyledons</taxon>
        <taxon>Gunneridae</taxon>
        <taxon>Pentapetalae</taxon>
        <taxon>rosids</taxon>
        <taxon>malvids</taxon>
        <taxon>Malvales</taxon>
        <taxon>Malvaceae</taxon>
        <taxon>Malvoideae</taxon>
        <taxon>Gossypium</taxon>
    </lineage>
</organism>
<proteinExistence type="predicted"/>
<protein>
    <submittedName>
        <fullName evidence="1">Uncharacterized protein</fullName>
    </submittedName>
</protein>
<dbReference type="EMBL" id="KN437848">
    <property type="protein sequence ID" value="KHG26662.1"/>
    <property type="molecule type" value="Genomic_DNA"/>
</dbReference>
<dbReference type="AlphaFoldDB" id="A0A0B0PP65"/>
<sequence length="61" mass="6914">MLVTISGLSPKGIHASDYIRAKTRRHLCELLYPAKSRRYLGLEASNLAVIISINTLIKYKR</sequence>